<evidence type="ECO:0000313" key="1">
    <source>
        <dbReference type="EMBL" id="KAI0094672.1"/>
    </source>
</evidence>
<sequence>METHRAKLVAAATGSTVTALTMTPFDVVKTRLQTQPVRPKPLFPQPPPNVCCQPSGSACVRRMSTAALQNMEGELVCVWDHGVFRTERVNGFFDAVKHVWRVEGIPGLWKGAGTSLLIGVPSSTFYMLTYDHLLNEIYPTLLPASIVPLTSGITARTIVTTFASPLELVRTNLQSTPPSPDTPHTLRSTLSSIAALARSHGHIHLWRGLGTTLWRDVPFSGLYWAGYESIKNYLHRRGHEGAGVAFASGATSGTLAALATSPFDVLKTRKQALLMSGSIGGTRSGAAGTLAVLREIVRNEGVSALYAGLVPRITKIAPACGIMIGCFEGIGKALRKKDDDEERTL</sequence>
<accession>A0ACB8UJR0</accession>
<comment type="caution">
    <text evidence="1">The sequence shown here is derived from an EMBL/GenBank/DDBJ whole genome shotgun (WGS) entry which is preliminary data.</text>
</comment>
<reference evidence="1" key="1">
    <citation type="journal article" date="2021" name="Environ. Microbiol.">
        <title>Gene family expansions and transcriptome signatures uncover fungal adaptations to wood decay.</title>
        <authorList>
            <person name="Hage H."/>
            <person name="Miyauchi S."/>
            <person name="Viragh M."/>
            <person name="Drula E."/>
            <person name="Min B."/>
            <person name="Chaduli D."/>
            <person name="Navarro D."/>
            <person name="Favel A."/>
            <person name="Norest M."/>
            <person name="Lesage-Meessen L."/>
            <person name="Balint B."/>
            <person name="Merenyi Z."/>
            <person name="de Eugenio L."/>
            <person name="Morin E."/>
            <person name="Martinez A.T."/>
            <person name="Baldrian P."/>
            <person name="Stursova M."/>
            <person name="Martinez M.J."/>
            <person name="Novotny C."/>
            <person name="Magnuson J.K."/>
            <person name="Spatafora J.W."/>
            <person name="Maurice S."/>
            <person name="Pangilinan J."/>
            <person name="Andreopoulos W."/>
            <person name="LaButti K."/>
            <person name="Hundley H."/>
            <person name="Na H."/>
            <person name="Kuo A."/>
            <person name="Barry K."/>
            <person name="Lipzen A."/>
            <person name="Henrissat B."/>
            <person name="Riley R."/>
            <person name="Ahrendt S."/>
            <person name="Nagy L.G."/>
            <person name="Grigoriev I.V."/>
            <person name="Martin F."/>
            <person name="Rosso M.N."/>
        </authorList>
    </citation>
    <scope>NUCLEOTIDE SEQUENCE</scope>
    <source>
        <strain evidence="1">CBS 384.51</strain>
    </source>
</reference>
<keyword evidence="2" id="KW-1185">Reference proteome</keyword>
<proteinExistence type="predicted"/>
<dbReference type="EMBL" id="MU274900">
    <property type="protein sequence ID" value="KAI0094672.1"/>
    <property type="molecule type" value="Genomic_DNA"/>
</dbReference>
<organism evidence="1 2">
    <name type="scientific">Irpex rosettiformis</name>
    <dbReference type="NCBI Taxonomy" id="378272"/>
    <lineage>
        <taxon>Eukaryota</taxon>
        <taxon>Fungi</taxon>
        <taxon>Dikarya</taxon>
        <taxon>Basidiomycota</taxon>
        <taxon>Agaricomycotina</taxon>
        <taxon>Agaricomycetes</taxon>
        <taxon>Polyporales</taxon>
        <taxon>Irpicaceae</taxon>
        <taxon>Irpex</taxon>
    </lineage>
</organism>
<gene>
    <name evidence="1" type="ORF">BDY19DRAFT_913960</name>
</gene>
<name>A0ACB8UJR0_9APHY</name>
<evidence type="ECO:0000313" key="2">
    <source>
        <dbReference type="Proteomes" id="UP001055072"/>
    </source>
</evidence>
<protein>
    <submittedName>
        <fullName evidence="1">Mitochondrial carrier</fullName>
    </submittedName>
</protein>
<dbReference type="Proteomes" id="UP001055072">
    <property type="component" value="Unassembled WGS sequence"/>
</dbReference>